<sequence length="307" mass="34825">MFIRYAGIPILCISLFGCMMNAMVFSSGRSYRTKPCTFFLMVAAIASCVQLICATLSRILAYGFNNDLTALSLTWCKIKQHFVATCYGISVTCFWLATLDQFLITSRAVFLRRLSRIEWAHRIAAAVIVLWMLQDVPFYIFVDIRSNVCGIYNSFWQTYNTYVCFWFLYMTIPIVIMIIFGSLAYRNLRGLTSVQLQGADQQLTLIICGQIATIIITVLPTCIYNAYSQITITANKSAEQKSLEFFIANIISFLAAIGLGGTFYIFLIISSTFRRQCKRCLFYFCLNSKVAVAPTNNSTSVRQRTKN</sequence>
<feature type="transmembrane region" description="Helical" evidence="5">
    <location>
        <begin position="123"/>
        <end position="142"/>
    </location>
</feature>
<feature type="transmembrane region" description="Helical" evidence="5">
    <location>
        <begin position="247"/>
        <end position="269"/>
    </location>
</feature>
<name>A0A815E5H2_ADIRI</name>
<evidence type="ECO:0000259" key="6">
    <source>
        <dbReference type="PROSITE" id="PS50262"/>
    </source>
</evidence>
<feature type="transmembrane region" description="Helical" evidence="5">
    <location>
        <begin position="81"/>
        <end position="103"/>
    </location>
</feature>
<feature type="transmembrane region" description="Helical" evidence="5">
    <location>
        <begin position="205"/>
        <end position="227"/>
    </location>
</feature>
<dbReference type="Gene3D" id="1.20.1070.10">
    <property type="entry name" value="Rhodopsin 7-helix transmembrane proteins"/>
    <property type="match status" value="1"/>
</dbReference>
<reference evidence="7" key="1">
    <citation type="submission" date="2021-02" db="EMBL/GenBank/DDBJ databases">
        <authorList>
            <person name="Nowell W R."/>
        </authorList>
    </citation>
    <scope>NUCLEOTIDE SEQUENCE</scope>
</reference>
<feature type="transmembrane region" description="Helical" evidence="5">
    <location>
        <begin position="6"/>
        <end position="26"/>
    </location>
</feature>
<proteinExistence type="predicted"/>
<dbReference type="InterPro" id="IPR017452">
    <property type="entry name" value="GPCR_Rhodpsn_7TM"/>
</dbReference>
<feature type="transmembrane region" description="Helical" evidence="5">
    <location>
        <begin position="162"/>
        <end position="185"/>
    </location>
</feature>
<evidence type="ECO:0000256" key="3">
    <source>
        <dbReference type="ARBA" id="ARBA00022989"/>
    </source>
</evidence>
<dbReference type="OrthoDB" id="9985254at2759"/>
<evidence type="ECO:0000256" key="5">
    <source>
        <dbReference type="SAM" id="Phobius"/>
    </source>
</evidence>
<evidence type="ECO:0000256" key="4">
    <source>
        <dbReference type="ARBA" id="ARBA00023136"/>
    </source>
</evidence>
<feature type="domain" description="G-protein coupled receptors family 1 profile" evidence="6">
    <location>
        <begin position="17"/>
        <end position="266"/>
    </location>
</feature>
<gene>
    <name evidence="7" type="ORF">EDS130_LOCUS30972</name>
</gene>
<evidence type="ECO:0000256" key="1">
    <source>
        <dbReference type="ARBA" id="ARBA00004370"/>
    </source>
</evidence>
<dbReference type="AlphaFoldDB" id="A0A815E5H2"/>
<dbReference type="SUPFAM" id="SSF81321">
    <property type="entry name" value="Family A G protein-coupled receptor-like"/>
    <property type="match status" value="1"/>
</dbReference>
<evidence type="ECO:0000313" key="7">
    <source>
        <dbReference type="EMBL" id="CAF1307882.1"/>
    </source>
</evidence>
<dbReference type="GO" id="GO:0016020">
    <property type="term" value="C:membrane"/>
    <property type="evidence" value="ECO:0007669"/>
    <property type="project" value="UniProtKB-SubCell"/>
</dbReference>
<feature type="transmembrane region" description="Helical" evidence="5">
    <location>
        <begin position="38"/>
        <end position="61"/>
    </location>
</feature>
<dbReference type="Proteomes" id="UP000663852">
    <property type="component" value="Unassembled WGS sequence"/>
</dbReference>
<keyword evidence="2 5" id="KW-0812">Transmembrane</keyword>
<evidence type="ECO:0000313" key="8">
    <source>
        <dbReference type="Proteomes" id="UP000663852"/>
    </source>
</evidence>
<dbReference type="EMBL" id="CAJNOJ010000222">
    <property type="protein sequence ID" value="CAF1307882.1"/>
    <property type="molecule type" value="Genomic_DNA"/>
</dbReference>
<evidence type="ECO:0000256" key="2">
    <source>
        <dbReference type="ARBA" id="ARBA00022692"/>
    </source>
</evidence>
<comment type="subcellular location">
    <subcellularLocation>
        <location evidence="1">Membrane</location>
    </subcellularLocation>
</comment>
<comment type="caution">
    <text evidence="7">The sequence shown here is derived from an EMBL/GenBank/DDBJ whole genome shotgun (WGS) entry which is preliminary data.</text>
</comment>
<organism evidence="7 8">
    <name type="scientific">Adineta ricciae</name>
    <name type="common">Rotifer</name>
    <dbReference type="NCBI Taxonomy" id="249248"/>
    <lineage>
        <taxon>Eukaryota</taxon>
        <taxon>Metazoa</taxon>
        <taxon>Spiralia</taxon>
        <taxon>Gnathifera</taxon>
        <taxon>Rotifera</taxon>
        <taxon>Eurotatoria</taxon>
        <taxon>Bdelloidea</taxon>
        <taxon>Adinetida</taxon>
        <taxon>Adinetidae</taxon>
        <taxon>Adineta</taxon>
    </lineage>
</organism>
<accession>A0A815E5H2</accession>
<dbReference type="PROSITE" id="PS51257">
    <property type="entry name" value="PROKAR_LIPOPROTEIN"/>
    <property type="match status" value="1"/>
</dbReference>
<protein>
    <recommendedName>
        <fullName evidence="6">G-protein coupled receptors family 1 profile domain-containing protein</fullName>
    </recommendedName>
</protein>
<keyword evidence="3 5" id="KW-1133">Transmembrane helix</keyword>
<keyword evidence="4 5" id="KW-0472">Membrane</keyword>
<dbReference type="PROSITE" id="PS50262">
    <property type="entry name" value="G_PROTEIN_RECEP_F1_2"/>
    <property type="match status" value="1"/>
</dbReference>